<evidence type="ECO:0000313" key="2">
    <source>
        <dbReference type="Proteomes" id="UP000290013"/>
    </source>
</evidence>
<protein>
    <submittedName>
        <fullName evidence="1">Uncharacterized protein</fullName>
    </submittedName>
</protein>
<dbReference type="EMBL" id="LR215974">
    <property type="protein sequence ID" value="VFB02141.1"/>
    <property type="molecule type" value="Genomic_DNA"/>
</dbReference>
<dbReference type="RefSeq" id="WP_130913050.1">
    <property type="nucleotide sequence ID" value="NZ_LR215974.1"/>
</dbReference>
<reference evidence="1 2" key="1">
    <citation type="submission" date="2019-02" db="EMBL/GenBank/DDBJ databases">
        <authorList>
            <consortium name="Pathogen Informatics"/>
        </authorList>
    </citation>
    <scope>NUCLEOTIDE SEQUENCE [LARGE SCALE GENOMIC DNA]</scope>
    <source>
        <strain evidence="1 2">3012STDY6944375</strain>
    </source>
</reference>
<organism evidence="1 2">
    <name type="scientific">Chryseobacterium taihuense</name>
    <dbReference type="NCBI Taxonomy" id="1141221"/>
    <lineage>
        <taxon>Bacteria</taxon>
        <taxon>Pseudomonadati</taxon>
        <taxon>Bacteroidota</taxon>
        <taxon>Flavobacteriia</taxon>
        <taxon>Flavobacteriales</taxon>
        <taxon>Weeksellaceae</taxon>
        <taxon>Chryseobacterium group</taxon>
        <taxon>Chryseobacterium</taxon>
    </lineage>
</organism>
<accession>A0A4U8W7F8</accession>
<dbReference type="AlphaFoldDB" id="A0A4U8W7F8"/>
<name>A0A4U8W7F8_9FLAO</name>
<dbReference type="Proteomes" id="UP000290013">
    <property type="component" value="Chromosome"/>
</dbReference>
<gene>
    <name evidence="1" type="ORF">NCTC12078_00114</name>
</gene>
<evidence type="ECO:0000313" key="1">
    <source>
        <dbReference type="EMBL" id="VFB02141.1"/>
    </source>
</evidence>
<dbReference type="KEGG" id="ctai:NCTC12078_00114"/>
<proteinExistence type="predicted"/>
<sequence>MAFEINYLIGNLDTYFRQDEINVLLFYAKDINLNLTKKMNYLLDKKISYMIHHNISTTGLDSNNKMHAYFNLSDIQLVIQFILTQLIPAMQNENTDMDVKYGGSISNLISQVNNYNSNDSSFILNINYDYVPVEMAYYIDMAIEMKELLQKSIDLNTPILVSYTD</sequence>